<dbReference type="AlphaFoldDB" id="A0A366H9W2"/>
<sequence length="118" mass="13225">MKITCIIHPILWLLLICLVTSCGRRTPPESRDHGVSSIPAISVENLVQQNTILEEQLQAQKELHQKTEQRLALEQSWRSRWQTLTVIAGVTTVLALLIGMSLGSDTRKEAEDSHDNVS</sequence>
<keyword evidence="2" id="KW-0812">Transmembrane</keyword>
<evidence type="ECO:0000256" key="2">
    <source>
        <dbReference type="SAM" id="Phobius"/>
    </source>
</evidence>
<dbReference type="RefSeq" id="WP_113961069.1">
    <property type="nucleotide sequence ID" value="NZ_QNRR01000011.1"/>
</dbReference>
<evidence type="ECO:0000256" key="1">
    <source>
        <dbReference type="SAM" id="Coils"/>
    </source>
</evidence>
<dbReference type="PROSITE" id="PS51257">
    <property type="entry name" value="PROKAR_LIPOPROTEIN"/>
    <property type="match status" value="1"/>
</dbReference>
<accession>A0A366H9W2</accession>
<protein>
    <submittedName>
        <fullName evidence="3">Uncharacterized protein</fullName>
    </submittedName>
</protein>
<keyword evidence="1" id="KW-0175">Coiled coil</keyword>
<evidence type="ECO:0000313" key="4">
    <source>
        <dbReference type="Proteomes" id="UP000253426"/>
    </source>
</evidence>
<organism evidence="3 4">
    <name type="scientific">Roseimicrobium gellanilyticum</name>
    <dbReference type="NCBI Taxonomy" id="748857"/>
    <lineage>
        <taxon>Bacteria</taxon>
        <taxon>Pseudomonadati</taxon>
        <taxon>Verrucomicrobiota</taxon>
        <taxon>Verrucomicrobiia</taxon>
        <taxon>Verrucomicrobiales</taxon>
        <taxon>Verrucomicrobiaceae</taxon>
        <taxon>Roseimicrobium</taxon>
    </lineage>
</organism>
<keyword evidence="4" id="KW-1185">Reference proteome</keyword>
<name>A0A366H9W2_9BACT</name>
<feature type="coiled-coil region" evidence="1">
    <location>
        <begin position="43"/>
        <end position="70"/>
    </location>
</feature>
<comment type="caution">
    <text evidence="3">The sequence shown here is derived from an EMBL/GenBank/DDBJ whole genome shotgun (WGS) entry which is preliminary data.</text>
</comment>
<proteinExistence type="predicted"/>
<reference evidence="3 4" key="1">
    <citation type="submission" date="2018-06" db="EMBL/GenBank/DDBJ databases">
        <title>Genomic Encyclopedia of Type Strains, Phase IV (KMG-IV): sequencing the most valuable type-strain genomes for metagenomic binning, comparative biology and taxonomic classification.</title>
        <authorList>
            <person name="Goeker M."/>
        </authorList>
    </citation>
    <scope>NUCLEOTIDE SEQUENCE [LARGE SCALE GENOMIC DNA]</scope>
    <source>
        <strain evidence="3 4">DSM 25532</strain>
    </source>
</reference>
<keyword evidence="2" id="KW-0472">Membrane</keyword>
<feature type="transmembrane region" description="Helical" evidence="2">
    <location>
        <begin position="81"/>
        <end position="102"/>
    </location>
</feature>
<evidence type="ECO:0000313" key="3">
    <source>
        <dbReference type="EMBL" id="RBP38617.1"/>
    </source>
</evidence>
<keyword evidence="2" id="KW-1133">Transmembrane helix</keyword>
<dbReference type="Proteomes" id="UP000253426">
    <property type="component" value="Unassembled WGS sequence"/>
</dbReference>
<gene>
    <name evidence="3" type="ORF">DES53_111136</name>
</gene>
<dbReference type="EMBL" id="QNRR01000011">
    <property type="protein sequence ID" value="RBP38617.1"/>
    <property type="molecule type" value="Genomic_DNA"/>
</dbReference>